<protein>
    <submittedName>
        <fullName evidence="2">Uncharacterized protein</fullName>
    </submittedName>
</protein>
<organism evidence="2">
    <name type="scientific">Candidatus Kentrum sp. SD</name>
    <dbReference type="NCBI Taxonomy" id="2126332"/>
    <lineage>
        <taxon>Bacteria</taxon>
        <taxon>Pseudomonadati</taxon>
        <taxon>Pseudomonadota</taxon>
        <taxon>Gammaproteobacteria</taxon>
        <taxon>Candidatus Kentrum</taxon>
    </lineage>
</organism>
<gene>
    <name evidence="3" type="ORF">BECKSD772E_GA0070983_10487</name>
    <name evidence="2" type="ORF">BECKSD772F_GA0070984_10457</name>
</gene>
<dbReference type="EMBL" id="CAADFR010000045">
    <property type="protein sequence ID" value="VFK39653.1"/>
    <property type="molecule type" value="Genomic_DNA"/>
</dbReference>
<name>A0A450YDW0_9GAMM</name>
<evidence type="ECO:0000313" key="2">
    <source>
        <dbReference type="EMBL" id="VFK39653.1"/>
    </source>
</evidence>
<reference evidence="2" key="1">
    <citation type="submission" date="2019-02" db="EMBL/GenBank/DDBJ databases">
        <authorList>
            <person name="Gruber-Vodicka R. H."/>
            <person name="Seah K. B. B."/>
        </authorList>
    </citation>
    <scope>NUCLEOTIDE SEQUENCE</scope>
    <source>
        <strain evidence="3">BECK_S1320</strain>
        <strain evidence="2">BECK_S1321</strain>
    </source>
</reference>
<feature type="compositionally biased region" description="Basic and acidic residues" evidence="1">
    <location>
        <begin position="18"/>
        <end position="30"/>
    </location>
</feature>
<dbReference type="AlphaFoldDB" id="A0A450YDW0"/>
<sequence length="109" mass="12628">MAGPRFGQGTQGALPDQDTDRCPLGEVSEKRITGDPRRYLRPFDFSAKRRHVRRIPQSARSWLARRYFQEVYRTVSFQELRIPISPEATSITFKDQFPAMGFPSRPPML</sequence>
<dbReference type="EMBL" id="CAADFU010000048">
    <property type="protein sequence ID" value="VFK45084.1"/>
    <property type="molecule type" value="Genomic_DNA"/>
</dbReference>
<accession>A0A450YDW0</accession>
<feature type="region of interest" description="Disordered" evidence="1">
    <location>
        <begin position="1"/>
        <end position="30"/>
    </location>
</feature>
<evidence type="ECO:0000313" key="3">
    <source>
        <dbReference type="EMBL" id="VFK45084.1"/>
    </source>
</evidence>
<proteinExistence type="predicted"/>
<evidence type="ECO:0000256" key="1">
    <source>
        <dbReference type="SAM" id="MobiDB-lite"/>
    </source>
</evidence>